<organism evidence="1 2">
    <name type="scientific">Seminavis robusta</name>
    <dbReference type="NCBI Taxonomy" id="568900"/>
    <lineage>
        <taxon>Eukaryota</taxon>
        <taxon>Sar</taxon>
        <taxon>Stramenopiles</taxon>
        <taxon>Ochrophyta</taxon>
        <taxon>Bacillariophyta</taxon>
        <taxon>Bacillariophyceae</taxon>
        <taxon>Bacillariophycidae</taxon>
        <taxon>Naviculales</taxon>
        <taxon>Naviculaceae</taxon>
        <taxon>Seminavis</taxon>
    </lineage>
</organism>
<proteinExistence type="predicted"/>
<sequence length="140" mass="16396">MKNFTSPRKLQDVGHGGDTQVNESLNNLISHYAPKNRTYCGSVSLRNRVPMAIGVHLLGYDVFFRRLFARLGMEVEEGTDYFLRRLQKVRDDEAAKIKKVEHKKKRKKEMYDKLLEYQEMLREDRDNNRQYKAGIALDSG</sequence>
<gene>
    <name evidence="1" type="ORF">SEMRO_3479_G348450.1</name>
</gene>
<dbReference type="OrthoDB" id="7692185at2759"/>
<reference evidence="1" key="1">
    <citation type="submission" date="2020-06" db="EMBL/GenBank/DDBJ databases">
        <authorList>
            <consortium name="Plant Systems Biology data submission"/>
        </authorList>
    </citation>
    <scope>NUCLEOTIDE SEQUENCE</scope>
    <source>
        <strain evidence="1">D6</strain>
    </source>
</reference>
<evidence type="ECO:0000313" key="1">
    <source>
        <dbReference type="EMBL" id="CAB9531379.1"/>
    </source>
</evidence>
<protein>
    <submittedName>
        <fullName evidence="1">Uncharacterized protein</fullName>
    </submittedName>
</protein>
<keyword evidence="2" id="KW-1185">Reference proteome</keyword>
<name>A0A9N8F427_9STRA</name>
<comment type="caution">
    <text evidence="1">The sequence shown here is derived from an EMBL/GenBank/DDBJ whole genome shotgun (WGS) entry which is preliminary data.</text>
</comment>
<dbReference type="AlphaFoldDB" id="A0A9N8F427"/>
<dbReference type="EMBL" id="CAICTM010003477">
    <property type="protein sequence ID" value="CAB9531379.1"/>
    <property type="molecule type" value="Genomic_DNA"/>
</dbReference>
<evidence type="ECO:0000313" key="2">
    <source>
        <dbReference type="Proteomes" id="UP001153069"/>
    </source>
</evidence>
<accession>A0A9N8F427</accession>
<dbReference type="Proteomes" id="UP001153069">
    <property type="component" value="Unassembled WGS sequence"/>
</dbReference>